<dbReference type="Gene3D" id="3.40.50.150">
    <property type="entry name" value="Vaccinia Virus protein VP39"/>
    <property type="match status" value="1"/>
</dbReference>
<reference evidence="1" key="1">
    <citation type="submission" date="2014-05" db="EMBL/GenBank/DDBJ databases">
        <title>The transcriptome of the halophilic microalga Tetraselmis sp. GSL018 isolated from the Great Salt Lake, Utah.</title>
        <authorList>
            <person name="Jinkerson R.E."/>
            <person name="D'Adamo S."/>
            <person name="Posewitz M.C."/>
        </authorList>
    </citation>
    <scope>NUCLEOTIDE SEQUENCE</scope>
    <source>
        <strain evidence="1">GSL018</strain>
    </source>
</reference>
<proteinExistence type="predicted"/>
<sequence length="697" mass="79636">MGMSDGKTELKAFHAAAAFHKPHADAVKANIKAASLEYGDLPTVSRSWSSGSLARLSAVKDDLTVLRSIWFKRFSGGDHAQRLESFYAPQAHAYDRFRAAFLWGRRPMLAASAARIRDLDNVVWVDLGGGTGENVKMMDEFLPLESFKKIYIVDLCHSLCNEARRKVAAHGWNNVEVVERDACEFVPEEGKATLVTFSYSLSMIPPFHSAIDAACSYLDPNGYMAVADFFVSGKHDLPLRQMGWMKRFFWRATFDLDGIDLGPERREYLEHKLTRVYEYNGEGKIPYVPLLRAPYYIWIGQKDTMFIHHTEARVEAPPLFPPTFLYSQSWEDPAPDAEVLKISPKDVVLTLTSGGCNSLNLVLEGAREVVSVDCNPAQSALLELKKQSILSLDYADHWELFGEGKHSGVERLYERDLAPFLTQTSHNFWKDRLHYFRQGLYYQGGMGKVCWFMQWLLYFMGLGGTVRRFCDAPTLEEQRRVWNSVWLVRLLKRAPGFIGEVVNTVIQIVFLNRVVLWYGGGVPSKQYELILRDRRRITEYVGTTLNGAAEHSHMATSNYFYYNCLMGRFTPENCPSYLKRENFERLKSGLVDRLTIMTCTYMEALRARKYSKVILMDHVDWLDEAQATELAECLAAQVVPGGRMIWRTASLCPPYADIFARHGFDVRCISRIDEGYMDRVNMYSSFWVATRRGAKQS</sequence>
<dbReference type="Pfam" id="PF13489">
    <property type="entry name" value="Methyltransf_23"/>
    <property type="match status" value="1"/>
</dbReference>
<dbReference type="AlphaFoldDB" id="A0A061SEA2"/>
<dbReference type="CDD" id="cd02440">
    <property type="entry name" value="AdoMet_MTases"/>
    <property type="match status" value="1"/>
</dbReference>
<accession>A0A061SEA2</accession>
<dbReference type="PANTHER" id="PTHR47473:SF1">
    <property type="entry name" value="METHYLTRANSFERASE DOMAIN-CONTAINING PROTEIN"/>
    <property type="match status" value="1"/>
</dbReference>
<evidence type="ECO:0000313" key="1">
    <source>
        <dbReference type="EMBL" id="JAC81404.1"/>
    </source>
</evidence>
<name>A0A061SEA2_9CHLO</name>
<gene>
    <name evidence="1" type="primary">BTA1</name>
    <name evidence="1" type="ORF">TSPGSL018_8011</name>
</gene>
<dbReference type="EMBL" id="GBEZ01003758">
    <property type="protein sequence ID" value="JAC81404.1"/>
    <property type="molecule type" value="Transcribed_RNA"/>
</dbReference>
<dbReference type="SUPFAM" id="SSF53335">
    <property type="entry name" value="S-adenosyl-L-methionine-dependent methyltransferases"/>
    <property type="match status" value="2"/>
</dbReference>
<dbReference type="InterPro" id="IPR021829">
    <property type="entry name" value="DUF3419"/>
</dbReference>
<dbReference type="InterPro" id="IPR029063">
    <property type="entry name" value="SAM-dependent_MTases_sf"/>
</dbReference>
<dbReference type="Pfam" id="PF11899">
    <property type="entry name" value="DUF3419"/>
    <property type="match status" value="1"/>
</dbReference>
<dbReference type="PANTHER" id="PTHR47473">
    <property type="entry name" value="BTA1P"/>
    <property type="match status" value="1"/>
</dbReference>
<protein>
    <submittedName>
        <fullName evidence="1">Betaine lipid synthase</fullName>
    </submittedName>
</protein>
<organism evidence="1">
    <name type="scientific">Tetraselmis sp. GSL018</name>
    <dbReference type="NCBI Taxonomy" id="582737"/>
    <lineage>
        <taxon>Eukaryota</taxon>
        <taxon>Viridiplantae</taxon>
        <taxon>Chlorophyta</taxon>
        <taxon>core chlorophytes</taxon>
        <taxon>Chlorodendrophyceae</taxon>
        <taxon>Chlorodendrales</taxon>
        <taxon>Chlorodendraceae</taxon>
        <taxon>Tetraselmis</taxon>
    </lineage>
</organism>